<feature type="domain" description="Amidase" evidence="7">
    <location>
        <begin position="89"/>
        <end position="404"/>
    </location>
</feature>
<evidence type="ECO:0000256" key="6">
    <source>
        <dbReference type="SAM" id="MobiDB-lite"/>
    </source>
</evidence>
<dbReference type="InterPro" id="IPR023631">
    <property type="entry name" value="Amidase_dom"/>
</dbReference>
<dbReference type="PANTHER" id="PTHR46072">
    <property type="entry name" value="AMIDASE-RELATED-RELATED"/>
    <property type="match status" value="1"/>
</dbReference>
<dbReference type="InterPro" id="IPR036928">
    <property type="entry name" value="AS_sf"/>
</dbReference>
<evidence type="ECO:0000313" key="8">
    <source>
        <dbReference type="EMBL" id="KAF5266672.1"/>
    </source>
</evidence>
<accession>A0A8H5AL57</accession>
<reference evidence="8" key="1">
    <citation type="submission" date="2020-02" db="EMBL/GenBank/DDBJ databases">
        <title>Identification and distribution of gene clusters putatively required for synthesis of sphingolipid metabolism inhibitors in phylogenetically diverse species of the filamentous fungus Fusarium.</title>
        <authorList>
            <person name="Kim H.-S."/>
            <person name="Busman M."/>
            <person name="Brown D.W."/>
            <person name="Divon H."/>
            <person name="Uhlig S."/>
            <person name="Proctor R.H."/>
        </authorList>
    </citation>
    <scope>NUCLEOTIDE SEQUENCE [LARGE SCALE GENOMIC DNA]</scope>
    <source>
        <strain evidence="8">NRRL 39464</strain>
    </source>
</reference>
<sequence>MASKTLFGSFKPGEMSAAQRQSEKERIIQEWPERILGTPTPLMPHLTVTNVVEWPYKSGQLSARQIEITDSEPSQLLKMLASGAWTAQEVLLAFIARCIIAHHLTNPLTGPMFDQGFRRAVELDDYHRRTGKTAGPFHGLPISLIDVFNIQGMPTTLGFVARANAHPVHSGELVNRLSAAGAIFYYKTNIPQSLMSGECHNFLFGRTATPYNTTLSAGGSSGGEGSLIALGGSPLGIGSDIAGSIRTPANFNGVYGLCPTNGRLPLHDAEQSNAGYLINGVAGPLSKSIDGLEVYARTLLSLKPWEWDSACERLPWDEQVYQETLLIGLSGKRQLCIGFVANDRITTPHPPIERGMRETRATLEKAGVQVVDVQLFDGTEGMWEMITRIFSADGGNAFREEIAKSGEPISEKIELANPQDAMNRTSSLTATGRPVDVFVLPSGCRVASPHGTMKYWLYESISNILDWTCATIPVGHVDLLKDPKPSNGGDFKPLSSLDRDNWNLYSPELYSDAPICLQDSLPMTLTMATNIVVITDAGTLTPEIKDEIGAYGDIFGSRSDVNAPIVAGIWDLFDRKTPTESCTEEWDEMKYVVKASHKRAQETLADGNTRPVLHGDPFVLYMEGGQGPYLYSVDKREYLDFVSDYSAAFYGHSNPAITEAISSALSTGFSLGSVTRKECHLGERIKRRFPSMERVRFCNSGNEANTYALVTATEFTGRTKILVFDNGYHGDTLNFGSGDNKLNLPHGFIFGTYNNIEANQKHTSSDLAAIIVEPMLSAGGQIPVTREFLSFLRKTADVTGAVLIFDEVVTSRLHINGLQGFHKIMPDMTTLGKYIGGGAPTSWLSMRRELGN</sequence>
<organism evidence="8 9">
    <name type="scientific">Fusarium oxysporum</name>
    <name type="common">Fusarium vascular wilt</name>
    <dbReference type="NCBI Taxonomy" id="5507"/>
    <lineage>
        <taxon>Eukaryota</taxon>
        <taxon>Fungi</taxon>
        <taxon>Dikarya</taxon>
        <taxon>Ascomycota</taxon>
        <taxon>Pezizomycotina</taxon>
        <taxon>Sordariomycetes</taxon>
        <taxon>Hypocreomycetidae</taxon>
        <taxon>Hypocreales</taxon>
        <taxon>Nectriaceae</taxon>
        <taxon>Fusarium</taxon>
        <taxon>Fusarium oxysporum species complex</taxon>
    </lineage>
</organism>
<dbReference type="PROSITE" id="PS00571">
    <property type="entry name" value="AMIDASES"/>
    <property type="match status" value="1"/>
</dbReference>
<dbReference type="AlphaFoldDB" id="A0A8H5AL57"/>
<dbReference type="SUPFAM" id="SSF75304">
    <property type="entry name" value="Amidase signature (AS) enzymes"/>
    <property type="match status" value="1"/>
</dbReference>
<dbReference type="Pfam" id="PF00202">
    <property type="entry name" value="Aminotran_3"/>
    <property type="match status" value="1"/>
</dbReference>
<evidence type="ECO:0000256" key="4">
    <source>
        <dbReference type="ARBA" id="ARBA00022801"/>
    </source>
</evidence>
<dbReference type="EC" id="3.5.1.4" evidence="3"/>
<dbReference type="InterPro" id="IPR015422">
    <property type="entry name" value="PyrdxlP-dep_Trfase_small"/>
</dbReference>
<comment type="caution">
    <text evidence="8">The sequence shown here is derived from an EMBL/GenBank/DDBJ whole genome shotgun (WGS) entry which is preliminary data.</text>
</comment>
<dbReference type="InterPro" id="IPR015421">
    <property type="entry name" value="PyrdxlP-dep_Trfase_major"/>
</dbReference>
<dbReference type="InterPro" id="IPR015424">
    <property type="entry name" value="PyrdxlP-dep_Trfase"/>
</dbReference>
<dbReference type="EMBL" id="JAAFOW010000359">
    <property type="protein sequence ID" value="KAF5266672.1"/>
    <property type="molecule type" value="Genomic_DNA"/>
</dbReference>
<dbReference type="Proteomes" id="UP000558688">
    <property type="component" value="Unassembled WGS sequence"/>
</dbReference>
<comment type="similarity">
    <text evidence="2">Belongs to the amidase family.</text>
</comment>
<dbReference type="Pfam" id="PF01425">
    <property type="entry name" value="Amidase"/>
    <property type="match status" value="1"/>
</dbReference>
<name>A0A8H5AL57_FUSOX</name>
<proteinExistence type="inferred from homology"/>
<dbReference type="Gene3D" id="3.90.1300.10">
    <property type="entry name" value="Amidase signature (AS) domain"/>
    <property type="match status" value="1"/>
</dbReference>
<gene>
    <name evidence="8" type="ORF">FOXYS1_2477</name>
</gene>
<keyword evidence="5" id="KW-0663">Pyridoxal phosphate</keyword>
<evidence type="ECO:0000313" key="9">
    <source>
        <dbReference type="Proteomes" id="UP000558688"/>
    </source>
</evidence>
<evidence type="ECO:0000256" key="1">
    <source>
        <dbReference type="ARBA" id="ARBA00001311"/>
    </source>
</evidence>
<evidence type="ECO:0000259" key="7">
    <source>
        <dbReference type="Pfam" id="PF01425"/>
    </source>
</evidence>
<dbReference type="SUPFAM" id="SSF53383">
    <property type="entry name" value="PLP-dependent transferases"/>
    <property type="match status" value="1"/>
</dbReference>
<comment type="catalytic activity">
    <reaction evidence="1">
        <text>a monocarboxylic acid amide + H2O = a monocarboxylate + NH4(+)</text>
        <dbReference type="Rhea" id="RHEA:12020"/>
        <dbReference type="ChEBI" id="CHEBI:15377"/>
        <dbReference type="ChEBI" id="CHEBI:28938"/>
        <dbReference type="ChEBI" id="CHEBI:35757"/>
        <dbReference type="ChEBI" id="CHEBI:83628"/>
        <dbReference type="EC" id="3.5.1.4"/>
    </reaction>
</comment>
<dbReference type="Gene3D" id="3.40.640.10">
    <property type="entry name" value="Type I PLP-dependent aspartate aminotransferase-like (Major domain)"/>
    <property type="match status" value="1"/>
</dbReference>
<keyword evidence="4" id="KW-0378">Hydrolase</keyword>
<evidence type="ECO:0000256" key="2">
    <source>
        <dbReference type="ARBA" id="ARBA00009199"/>
    </source>
</evidence>
<protein>
    <recommendedName>
        <fullName evidence="3">amidase</fullName>
        <ecNumber evidence="3">3.5.1.4</ecNumber>
    </recommendedName>
</protein>
<dbReference type="Gene3D" id="3.90.1150.10">
    <property type="entry name" value="Aspartate Aminotransferase, domain 1"/>
    <property type="match status" value="1"/>
</dbReference>
<dbReference type="InterPro" id="IPR005814">
    <property type="entry name" value="Aminotrans_3"/>
</dbReference>
<dbReference type="GO" id="GO:0008483">
    <property type="term" value="F:transaminase activity"/>
    <property type="evidence" value="ECO:0007669"/>
    <property type="project" value="InterPro"/>
</dbReference>
<evidence type="ECO:0000256" key="5">
    <source>
        <dbReference type="ARBA" id="ARBA00022898"/>
    </source>
</evidence>
<feature type="region of interest" description="Disordered" evidence="6">
    <location>
        <begin position="1"/>
        <end position="23"/>
    </location>
</feature>
<evidence type="ECO:0000256" key="3">
    <source>
        <dbReference type="ARBA" id="ARBA00012922"/>
    </source>
</evidence>
<dbReference type="GO" id="GO:0030170">
    <property type="term" value="F:pyridoxal phosphate binding"/>
    <property type="evidence" value="ECO:0007669"/>
    <property type="project" value="InterPro"/>
</dbReference>
<dbReference type="InterPro" id="IPR020556">
    <property type="entry name" value="Amidase_CS"/>
</dbReference>
<dbReference type="GO" id="GO:0004040">
    <property type="term" value="F:amidase activity"/>
    <property type="evidence" value="ECO:0007669"/>
    <property type="project" value="UniProtKB-EC"/>
</dbReference>